<dbReference type="Proteomes" id="UP000193560">
    <property type="component" value="Unassembled WGS sequence"/>
</dbReference>
<evidence type="ECO:0000256" key="3">
    <source>
        <dbReference type="SAM" id="MobiDB-lite"/>
    </source>
</evidence>
<feature type="domain" description="Glycoside hydrolase 35 catalytic" evidence="5">
    <location>
        <begin position="59"/>
        <end position="434"/>
    </location>
</feature>
<sequence>MGDMTQLYSLFSVVIPVVIGFVLYTHHRTHGVLTDITTESVAYNRSEYKSILDWDKYSLRVEGEPTLLLSGEFHYWRVPDRDRWLPILQQYRTAGFNTIRIYFHWGYHSPDDGVYYFDGNRDVDYLLTLCEQLGLFVLAAPGPYICAETQGGGYPAWLVAKRDLRIRHNSIMLWRTYDPDFARYEIQWLDQILPILARHQITENNDQRRRRGCLLALQIDNELFETMASILPIGLRDQMRILSKAARDANITVPLFTNDGFEEGGWVPGKTPNFWSKYPFGIDLYGFDKYVVFAPSSSPKSWLIDGGTKSGDWKDWDPKQMENSMDKLEKTVRGFGGGAKDSPMFIPELQGGWFNHYQLEHTYDQIYDFYGDQYTKLLVESSLAQGVTMISLYMVYGGTNWGTLGDPDVYTSYDYSACIREFGYLSSRGRNLRQTLLFTQSFEPYFTRTAQLDETTIKPSVKEILNRQRVAVGADQDVVFTFFRNFDRKQRNDFEITVKHGGATFPMECHFDYKTSFIAVGNYRAINGLHLIQATIPIHARMIHPSTKEEIWIVEPNSKGGLAFENNLPMTMTGNMQNDTISKVASDTVSLIQFNKAEGWMKLATDNGVLHIVGLTAGDISTLYGDFASRYWNQGTAGDWYPGLLAWGADDLYYNRETKSLQVGHNIHDSKLHVLSFTKPTDQLLKLNDTNMPHLYSKTLADHSLEQQQNPVELSLTHWQERPIDWASLNWQPLMRDSKNKLVWNAIDYHFTSGHVLYRNTFKTPGKSEPHVKLSLNARHRATVLMNGHIVGGHATYSRQLFSTGAKIGPDPWFLGSQTYDLSPYLVREGRELTNTLVVLVDSFGLARQAFIMNDIRNPRGIIKAKLHGVDNGKELAQTWQITGVDVRSISQPFNSTGFPDERQDQGFSDMKPTMDPLSPKTSSSSSASISDVVSTGQQTYRMALEPKQGVQWWQFEFDNPWKKNDQQRVPLRLRLDGEQTAKVILNDMLIGLYYGNGDGPQHDFYLPEELVKSQGNVIRMLVYTWVPTEVQVSIVGWHVKVPGSGNLLTSADFSSETSTKPMDYIVWKDTINIQ</sequence>
<dbReference type="EMBL" id="MCGE01000013">
    <property type="protein sequence ID" value="ORZ15293.1"/>
    <property type="molecule type" value="Genomic_DNA"/>
</dbReference>
<evidence type="ECO:0000256" key="2">
    <source>
        <dbReference type="RuleBase" id="RU003679"/>
    </source>
</evidence>
<feature type="compositionally biased region" description="Low complexity" evidence="3">
    <location>
        <begin position="919"/>
        <end position="930"/>
    </location>
</feature>
<keyword evidence="6" id="KW-0378">Hydrolase</keyword>
<reference evidence="6 7" key="1">
    <citation type="submission" date="2016-07" db="EMBL/GenBank/DDBJ databases">
        <title>Pervasive Adenine N6-methylation of Active Genes in Fungi.</title>
        <authorList>
            <consortium name="DOE Joint Genome Institute"/>
            <person name="Mondo S.J."/>
            <person name="Dannebaum R.O."/>
            <person name="Kuo R.C."/>
            <person name="Labutti K."/>
            <person name="Haridas S."/>
            <person name="Kuo A."/>
            <person name="Salamov A."/>
            <person name="Ahrendt S.R."/>
            <person name="Lipzen A."/>
            <person name="Sullivan W."/>
            <person name="Andreopoulos W.B."/>
            <person name="Clum A."/>
            <person name="Lindquist E."/>
            <person name="Daum C."/>
            <person name="Ramamoorthy G.K."/>
            <person name="Gryganskyi A."/>
            <person name="Culley D."/>
            <person name="Magnuson J.K."/>
            <person name="James T.Y."/>
            <person name="O'Malley M.A."/>
            <person name="Stajich J.E."/>
            <person name="Spatafora J.W."/>
            <person name="Visel A."/>
            <person name="Grigoriev I.V."/>
        </authorList>
    </citation>
    <scope>NUCLEOTIDE SEQUENCE [LARGE SCALE GENOMIC DNA]</scope>
    <source>
        <strain evidence="6 7">NRRL 1336</strain>
    </source>
</reference>
<dbReference type="InterPro" id="IPR008979">
    <property type="entry name" value="Galactose-bd-like_sf"/>
</dbReference>
<evidence type="ECO:0000313" key="6">
    <source>
        <dbReference type="EMBL" id="ORZ15293.1"/>
    </source>
</evidence>
<evidence type="ECO:0000256" key="1">
    <source>
        <dbReference type="ARBA" id="ARBA00009809"/>
    </source>
</evidence>
<keyword evidence="4" id="KW-1133">Transmembrane helix</keyword>
<protein>
    <submittedName>
        <fullName evidence="6">Glycoside hydrolase superfamily</fullName>
    </submittedName>
</protein>
<dbReference type="InterPro" id="IPR017853">
    <property type="entry name" value="GH"/>
</dbReference>
<keyword evidence="4" id="KW-0472">Membrane</keyword>
<proteinExistence type="inferred from homology"/>
<evidence type="ECO:0000259" key="5">
    <source>
        <dbReference type="Pfam" id="PF01301"/>
    </source>
</evidence>
<dbReference type="OrthoDB" id="1657402at2759"/>
<dbReference type="Gene3D" id="3.20.20.80">
    <property type="entry name" value="Glycosidases"/>
    <property type="match status" value="1"/>
</dbReference>
<gene>
    <name evidence="6" type="ORF">BCR42DRAFT_353518</name>
</gene>
<dbReference type="SUPFAM" id="SSF51445">
    <property type="entry name" value="(Trans)glycosidases"/>
    <property type="match status" value="1"/>
</dbReference>
<dbReference type="InterPro" id="IPR031330">
    <property type="entry name" value="Gly_Hdrlase_35_cat"/>
</dbReference>
<name>A0A1X2IF02_9FUNG</name>
<dbReference type="SUPFAM" id="SSF49785">
    <property type="entry name" value="Galactose-binding domain-like"/>
    <property type="match status" value="2"/>
</dbReference>
<feature type="transmembrane region" description="Helical" evidence="4">
    <location>
        <begin position="7"/>
        <end position="24"/>
    </location>
</feature>
<dbReference type="Pfam" id="PF01301">
    <property type="entry name" value="Glyco_hydro_35"/>
    <property type="match status" value="1"/>
</dbReference>
<comment type="similarity">
    <text evidence="1 2">Belongs to the glycosyl hydrolase 35 family.</text>
</comment>
<feature type="region of interest" description="Disordered" evidence="3">
    <location>
        <begin position="894"/>
        <end position="930"/>
    </location>
</feature>
<keyword evidence="4" id="KW-0812">Transmembrane</keyword>
<dbReference type="AlphaFoldDB" id="A0A1X2IF02"/>
<accession>A0A1X2IF02</accession>
<comment type="caution">
    <text evidence="6">The sequence shown here is derived from an EMBL/GenBank/DDBJ whole genome shotgun (WGS) entry which is preliminary data.</text>
</comment>
<dbReference type="PANTHER" id="PTHR23421">
    <property type="entry name" value="BETA-GALACTOSIDASE RELATED"/>
    <property type="match status" value="1"/>
</dbReference>
<dbReference type="Gene3D" id="2.60.120.260">
    <property type="entry name" value="Galactose-binding domain-like"/>
    <property type="match status" value="2"/>
</dbReference>
<keyword evidence="7" id="KW-1185">Reference proteome</keyword>
<evidence type="ECO:0000256" key="4">
    <source>
        <dbReference type="SAM" id="Phobius"/>
    </source>
</evidence>
<dbReference type="GO" id="GO:0004553">
    <property type="term" value="F:hydrolase activity, hydrolyzing O-glycosyl compounds"/>
    <property type="evidence" value="ECO:0007669"/>
    <property type="project" value="InterPro"/>
</dbReference>
<evidence type="ECO:0000313" key="7">
    <source>
        <dbReference type="Proteomes" id="UP000193560"/>
    </source>
</evidence>
<dbReference type="PRINTS" id="PR00742">
    <property type="entry name" value="GLHYDRLASE35"/>
</dbReference>
<organism evidence="6 7">
    <name type="scientific">Absidia repens</name>
    <dbReference type="NCBI Taxonomy" id="90262"/>
    <lineage>
        <taxon>Eukaryota</taxon>
        <taxon>Fungi</taxon>
        <taxon>Fungi incertae sedis</taxon>
        <taxon>Mucoromycota</taxon>
        <taxon>Mucoromycotina</taxon>
        <taxon>Mucoromycetes</taxon>
        <taxon>Mucorales</taxon>
        <taxon>Cunninghamellaceae</taxon>
        <taxon>Absidia</taxon>
    </lineage>
</organism>
<dbReference type="STRING" id="90262.A0A1X2IF02"/>
<dbReference type="GO" id="GO:0005975">
    <property type="term" value="P:carbohydrate metabolic process"/>
    <property type="evidence" value="ECO:0007669"/>
    <property type="project" value="InterPro"/>
</dbReference>
<dbReference type="InterPro" id="IPR001944">
    <property type="entry name" value="Glycoside_Hdrlase_35"/>
</dbReference>